<sequence length="186" mass="20361">MDWPCFVRVFNPAKAHDDSPVRWAELSPGVDLARASWESLTGRRWQSDNPGSFPVHEPDEGADSHNSRVPLMQVLLERATGAVSVGQWDGYCLPRPEGSRHVVINGGHRGYFVVEVTPELGRALTEPADPPVLPNRVWDEGGTFLVDADTDLPSIIVGCTAQIAAAIEAEPRLECVRVNPHDPIQV</sequence>
<dbReference type="AlphaFoldDB" id="A0A3P1TCA4"/>
<protein>
    <submittedName>
        <fullName evidence="2">Uncharacterized protein</fullName>
    </submittedName>
</protein>
<accession>A0A3P1TCA4</accession>
<evidence type="ECO:0000313" key="2">
    <source>
        <dbReference type="EMBL" id="RRD07014.1"/>
    </source>
</evidence>
<reference evidence="2 3" key="1">
    <citation type="submission" date="2018-11" db="EMBL/GenBank/DDBJ databases">
        <title>Genomes From Bacteria Associated with the Canine Oral Cavity: a Test Case for Automated Genome-Based Taxonomic Assignment.</title>
        <authorList>
            <person name="Coil D.A."/>
            <person name="Jospin G."/>
            <person name="Darling A.E."/>
            <person name="Wallis C."/>
            <person name="Davis I.J."/>
            <person name="Harris S."/>
            <person name="Eisen J.A."/>
            <person name="Holcombe L.J."/>
            <person name="O'Flynn C."/>
        </authorList>
    </citation>
    <scope>NUCLEOTIDE SEQUENCE [LARGE SCALE GENOMIC DNA]</scope>
    <source>
        <strain evidence="2 3">OH887_COT-365</strain>
    </source>
</reference>
<dbReference type="EMBL" id="RQZG01000001">
    <property type="protein sequence ID" value="RRD07014.1"/>
    <property type="molecule type" value="Genomic_DNA"/>
</dbReference>
<name>A0A3P1TCA4_9ACTN</name>
<gene>
    <name evidence="2" type="ORF">EII34_00485</name>
</gene>
<proteinExistence type="predicted"/>
<feature type="region of interest" description="Disordered" evidence="1">
    <location>
        <begin position="43"/>
        <end position="65"/>
    </location>
</feature>
<comment type="caution">
    <text evidence="2">The sequence shown here is derived from an EMBL/GenBank/DDBJ whole genome shotgun (WGS) entry which is preliminary data.</text>
</comment>
<evidence type="ECO:0000313" key="3">
    <source>
        <dbReference type="Proteomes" id="UP000280819"/>
    </source>
</evidence>
<dbReference type="RefSeq" id="WP_185711096.1">
    <property type="nucleotide sequence ID" value="NZ_RQZG01000001.1"/>
</dbReference>
<feature type="compositionally biased region" description="Basic and acidic residues" evidence="1">
    <location>
        <begin position="56"/>
        <end position="65"/>
    </location>
</feature>
<evidence type="ECO:0000256" key="1">
    <source>
        <dbReference type="SAM" id="MobiDB-lite"/>
    </source>
</evidence>
<organism evidence="2 3">
    <name type="scientific">Arachnia propionica</name>
    <dbReference type="NCBI Taxonomy" id="1750"/>
    <lineage>
        <taxon>Bacteria</taxon>
        <taxon>Bacillati</taxon>
        <taxon>Actinomycetota</taxon>
        <taxon>Actinomycetes</taxon>
        <taxon>Propionibacteriales</taxon>
        <taxon>Propionibacteriaceae</taxon>
        <taxon>Arachnia</taxon>
    </lineage>
</organism>
<dbReference type="Proteomes" id="UP000280819">
    <property type="component" value="Unassembled WGS sequence"/>
</dbReference>